<comment type="caution">
    <text evidence="2">The sequence shown here is derived from an EMBL/GenBank/DDBJ whole genome shotgun (WGS) entry which is preliminary data.</text>
</comment>
<evidence type="ECO:0008006" key="4">
    <source>
        <dbReference type="Google" id="ProtNLM"/>
    </source>
</evidence>
<feature type="transmembrane region" description="Helical" evidence="1">
    <location>
        <begin position="169"/>
        <end position="189"/>
    </location>
</feature>
<reference evidence="2" key="2">
    <citation type="submission" date="2020-09" db="EMBL/GenBank/DDBJ databases">
        <authorList>
            <person name="Sun Q."/>
            <person name="Zhou Y."/>
        </authorList>
    </citation>
    <scope>NUCLEOTIDE SEQUENCE</scope>
    <source>
        <strain evidence="2">CGMCC 1.15448</strain>
    </source>
</reference>
<dbReference type="AlphaFoldDB" id="A0A8J2XUX1"/>
<dbReference type="EMBL" id="BMJC01000004">
    <property type="protein sequence ID" value="GGB12778.1"/>
    <property type="molecule type" value="Genomic_DNA"/>
</dbReference>
<organism evidence="2 3">
    <name type="scientific">Puia dinghuensis</name>
    <dbReference type="NCBI Taxonomy" id="1792502"/>
    <lineage>
        <taxon>Bacteria</taxon>
        <taxon>Pseudomonadati</taxon>
        <taxon>Bacteroidota</taxon>
        <taxon>Chitinophagia</taxon>
        <taxon>Chitinophagales</taxon>
        <taxon>Chitinophagaceae</taxon>
        <taxon>Puia</taxon>
    </lineage>
</organism>
<gene>
    <name evidence="2" type="ORF">GCM10011511_40530</name>
</gene>
<feature type="transmembrane region" description="Helical" evidence="1">
    <location>
        <begin position="12"/>
        <end position="29"/>
    </location>
</feature>
<reference evidence="2" key="1">
    <citation type="journal article" date="2014" name="Int. J. Syst. Evol. Microbiol.">
        <title>Complete genome sequence of Corynebacterium casei LMG S-19264T (=DSM 44701T), isolated from a smear-ripened cheese.</title>
        <authorList>
            <consortium name="US DOE Joint Genome Institute (JGI-PGF)"/>
            <person name="Walter F."/>
            <person name="Albersmeier A."/>
            <person name="Kalinowski J."/>
            <person name="Ruckert C."/>
        </authorList>
    </citation>
    <scope>NUCLEOTIDE SEQUENCE</scope>
    <source>
        <strain evidence="2">CGMCC 1.15448</strain>
    </source>
</reference>
<dbReference type="Proteomes" id="UP000607559">
    <property type="component" value="Unassembled WGS sequence"/>
</dbReference>
<sequence length="202" mass="21208">MKKHHGPHPGIVAIVYSLLLALTVISYNIPGATRINALFQFGAAIPVGIFTAAVTSRLHFLGVNVTGVSIALYGGIAASVLLILSGLSTWASTQPDIANDTPVVHALQHLGFGCGGYAFIVMLGLMMAGISVPSLFGHYNPRWLVWLGLVLAGFAELSTLGLIVPQLVWLLPVVRIPSVIWMIGTGFTLRKTREGGGVSAAA</sequence>
<keyword evidence="1" id="KW-0472">Membrane</keyword>
<name>A0A8J2XUX1_9BACT</name>
<keyword evidence="1" id="KW-1133">Transmembrane helix</keyword>
<feature type="transmembrane region" description="Helical" evidence="1">
    <location>
        <begin position="70"/>
        <end position="90"/>
    </location>
</feature>
<proteinExistence type="predicted"/>
<accession>A0A8J2XUX1</accession>
<dbReference type="RefSeq" id="WP_188935101.1">
    <property type="nucleotide sequence ID" value="NZ_BMJC01000004.1"/>
</dbReference>
<evidence type="ECO:0000256" key="1">
    <source>
        <dbReference type="SAM" id="Phobius"/>
    </source>
</evidence>
<feature type="transmembrane region" description="Helical" evidence="1">
    <location>
        <begin position="35"/>
        <end position="58"/>
    </location>
</feature>
<protein>
    <recommendedName>
        <fullName evidence="4">DUF4386 domain-containing protein</fullName>
    </recommendedName>
</protein>
<keyword evidence="1" id="KW-0812">Transmembrane</keyword>
<keyword evidence="3" id="KW-1185">Reference proteome</keyword>
<feature type="transmembrane region" description="Helical" evidence="1">
    <location>
        <begin position="143"/>
        <end position="163"/>
    </location>
</feature>
<evidence type="ECO:0000313" key="3">
    <source>
        <dbReference type="Proteomes" id="UP000607559"/>
    </source>
</evidence>
<evidence type="ECO:0000313" key="2">
    <source>
        <dbReference type="EMBL" id="GGB12778.1"/>
    </source>
</evidence>
<feature type="transmembrane region" description="Helical" evidence="1">
    <location>
        <begin position="110"/>
        <end position="136"/>
    </location>
</feature>